<evidence type="ECO:0000313" key="2">
    <source>
        <dbReference type="Proteomes" id="UP000886501"/>
    </source>
</evidence>
<dbReference type="EMBL" id="MU117981">
    <property type="protein sequence ID" value="KAF9650778.1"/>
    <property type="molecule type" value="Genomic_DNA"/>
</dbReference>
<keyword evidence="2" id="KW-1185">Reference proteome</keyword>
<reference evidence="1" key="1">
    <citation type="submission" date="2019-10" db="EMBL/GenBank/DDBJ databases">
        <authorList>
            <consortium name="DOE Joint Genome Institute"/>
            <person name="Kuo A."/>
            <person name="Miyauchi S."/>
            <person name="Kiss E."/>
            <person name="Drula E."/>
            <person name="Kohler A."/>
            <person name="Sanchez-Garcia M."/>
            <person name="Andreopoulos B."/>
            <person name="Barry K.W."/>
            <person name="Bonito G."/>
            <person name="Buee M."/>
            <person name="Carver A."/>
            <person name="Chen C."/>
            <person name="Cichocki N."/>
            <person name="Clum A."/>
            <person name="Culley D."/>
            <person name="Crous P.W."/>
            <person name="Fauchery L."/>
            <person name="Girlanda M."/>
            <person name="Hayes R."/>
            <person name="Keri Z."/>
            <person name="Labutti K."/>
            <person name="Lipzen A."/>
            <person name="Lombard V."/>
            <person name="Magnuson J."/>
            <person name="Maillard F."/>
            <person name="Morin E."/>
            <person name="Murat C."/>
            <person name="Nolan M."/>
            <person name="Ohm R."/>
            <person name="Pangilinan J."/>
            <person name="Pereira M."/>
            <person name="Perotto S."/>
            <person name="Peter M."/>
            <person name="Riley R."/>
            <person name="Sitrit Y."/>
            <person name="Stielow B."/>
            <person name="Szollosi G."/>
            <person name="Zifcakova L."/>
            <person name="Stursova M."/>
            <person name="Spatafora J.W."/>
            <person name="Tedersoo L."/>
            <person name="Vaario L.-M."/>
            <person name="Yamada A."/>
            <person name="Yan M."/>
            <person name="Wang P."/>
            <person name="Xu J."/>
            <person name="Bruns T."/>
            <person name="Baldrian P."/>
            <person name="Vilgalys R."/>
            <person name="Henrissat B."/>
            <person name="Grigoriev I.V."/>
            <person name="Hibbett D."/>
            <person name="Nagy L.G."/>
            <person name="Martin F.M."/>
        </authorList>
    </citation>
    <scope>NUCLEOTIDE SEQUENCE</scope>
    <source>
        <strain evidence="1">P2</strain>
    </source>
</reference>
<comment type="caution">
    <text evidence="1">The sequence shown here is derived from an EMBL/GenBank/DDBJ whole genome shotgun (WGS) entry which is preliminary data.</text>
</comment>
<evidence type="ECO:0000313" key="1">
    <source>
        <dbReference type="EMBL" id="KAF9650778.1"/>
    </source>
</evidence>
<protein>
    <submittedName>
        <fullName evidence="1">DnaJ-domain-containing protein</fullName>
    </submittedName>
</protein>
<sequence>MEGNKDEALRCLSIAQKHRNAGNYTSARKFIQKSLALFATPEAEKLAQIIESEASASTSTSTSKGTEEATKATGTEKHPSAGGTHHRHPNGNTSTSGSAEGSSSGSEKKRDYTPDQLAVVKRVRACKVTEYYEILALGKDCEETDVKKAYRKLALALHPDKNGAPGADEAFKMVSKAFQVLSDSNMRAAYDRHGADPESRFSGMSSSSRGPGFHTHSFSDNAFETEVSPEELFNMFFGGSMGGGGGFGTPMFTASFGGPGMTFTTGGTRRRQGQQQQQQGAGGTRGLLMQLAPMLILFLFSILSALPNIFTTPPTPEPRYAFTPSTRYNIERATGPLGIKYHVNSQEFMSHPIAAEIARDSSKRGPQLSKFEESVERAFTRDLIVQCQAAVDRKHRRKEELIGLFGIGTDWEKVRAIDKEPLEACDRLKQFGLS</sequence>
<dbReference type="Proteomes" id="UP000886501">
    <property type="component" value="Unassembled WGS sequence"/>
</dbReference>
<accession>A0ACB6ZMX3</accession>
<gene>
    <name evidence="1" type="ORF">BDM02DRAFT_3111535</name>
</gene>
<proteinExistence type="predicted"/>
<reference evidence="1" key="2">
    <citation type="journal article" date="2020" name="Nat. Commun.">
        <title>Large-scale genome sequencing of mycorrhizal fungi provides insights into the early evolution of symbiotic traits.</title>
        <authorList>
            <person name="Miyauchi S."/>
            <person name="Kiss E."/>
            <person name="Kuo A."/>
            <person name="Drula E."/>
            <person name="Kohler A."/>
            <person name="Sanchez-Garcia M."/>
            <person name="Morin E."/>
            <person name="Andreopoulos B."/>
            <person name="Barry K.W."/>
            <person name="Bonito G."/>
            <person name="Buee M."/>
            <person name="Carver A."/>
            <person name="Chen C."/>
            <person name="Cichocki N."/>
            <person name="Clum A."/>
            <person name="Culley D."/>
            <person name="Crous P.W."/>
            <person name="Fauchery L."/>
            <person name="Girlanda M."/>
            <person name="Hayes R.D."/>
            <person name="Keri Z."/>
            <person name="LaButti K."/>
            <person name="Lipzen A."/>
            <person name="Lombard V."/>
            <person name="Magnuson J."/>
            <person name="Maillard F."/>
            <person name="Murat C."/>
            <person name="Nolan M."/>
            <person name="Ohm R.A."/>
            <person name="Pangilinan J."/>
            <person name="Pereira M.F."/>
            <person name="Perotto S."/>
            <person name="Peter M."/>
            <person name="Pfister S."/>
            <person name="Riley R."/>
            <person name="Sitrit Y."/>
            <person name="Stielow J.B."/>
            <person name="Szollosi G."/>
            <person name="Zifcakova L."/>
            <person name="Stursova M."/>
            <person name="Spatafora J.W."/>
            <person name="Tedersoo L."/>
            <person name="Vaario L.M."/>
            <person name="Yamada A."/>
            <person name="Yan M."/>
            <person name="Wang P."/>
            <person name="Xu J."/>
            <person name="Bruns T."/>
            <person name="Baldrian P."/>
            <person name="Vilgalys R."/>
            <person name="Dunand C."/>
            <person name="Henrissat B."/>
            <person name="Grigoriev I.V."/>
            <person name="Hibbett D."/>
            <person name="Nagy L.G."/>
            <person name="Martin F.M."/>
        </authorList>
    </citation>
    <scope>NUCLEOTIDE SEQUENCE</scope>
    <source>
        <strain evidence="1">P2</strain>
    </source>
</reference>
<name>A0ACB6ZMX3_THEGA</name>
<organism evidence="1 2">
    <name type="scientific">Thelephora ganbajun</name>
    <name type="common">Ganba fungus</name>
    <dbReference type="NCBI Taxonomy" id="370292"/>
    <lineage>
        <taxon>Eukaryota</taxon>
        <taxon>Fungi</taxon>
        <taxon>Dikarya</taxon>
        <taxon>Basidiomycota</taxon>
        <taxon>Agaricomycotina</taxon>
        <taxon>Agaricomycetes</taxon>
        <taxon>Thelephorales</taxon>
        <taxon>Thelephoraceae</taxon>
        <taxon>Thelephora</taxon>
    </lineage>
</organism>